<proteinExistence type="predicted"/>
<evidence type="ECO:0000313" key="1">
    <source>
        <dbReference type="EMBL" id="KAE9398753.1"/>
    </source>
</evidence>
<keyword evidence="2" id="KW-1185">Reference proteome</keyword>
<sequence>MHHCSARTSSHLSAAGDLEDDISPSPHILGSRSGMLPAHLRHIVVIRDPRHCLFRRYWPPASSPEIVDKQVEISALSELLSPRTATCSGTLSAPNGLFPNLSASLALSEDEISRIETADSGERRIHRCGFPIGRHCWRRQPNSRSGSFQVHAHGVLLDKDEIPGSQISSYDFVDNFIYH</sequence>
<protein>
    <submittedName>
        <fullName evidence="1">Uncharacterized protein</fullName>
    </submittedName>
</protein>
<organism evidence="1 2">
    <name type="scientific">Gymnopus androsaceus JB14</name>
    <dbReference type="NCBI Taxonomy" id="1447944"/>
    <lineage>
        <taxon>Eukaryota</taxon>
        <taxon>Fungi</taxon>
        <taxon>Dikarya</taxon>
        <taxon>Basidiomycota</taxon>
        <taxon>Agaricomycotina</taxon>
        <taxon>Agaricomycetes</taxon>
        <taxon>Agaricomycetidae</taxon>
        <taxon>Agaricales</taxon>
        <taxon>Marasmiineae</taxon>
        <taxon>Omphalotaceae</taxon>
        <taxon>Gymnopus</taxon>
    </lineage>
</organism>
<evidence type="ECO:0000313" key="2">
    <source>
        <dbReference type="Proteomes" id="UP000799118"/>
    </source>
</evidence>
<dbReference type="EMBL" id="ML769478">
    <property type="protein sequence ID" value="KAE9398753.1"/>
    <property type="molecule type" value="Genomic_DNA"/>
</dbReference>
<gene>
    <name evidence="1" type="ORF">BT96DRAFT_994577</name>
</gene>
<name>A0A6A4HL60_9AGAR</name>
<reference evidence="1" key="1">
    <citation type="journal article" date="2019" name="Environ. Microbiol.">
        <title>Fungal ecological strategies reflected in gene transcription - a case study of two litter decomposers.</title>
        <authorList>
            <person name="Barbi F."/>
            <person name="Kohler A."/>
            <person name="Barry K."/>
            <person name="Baskaran P."/>
            <person name="Daum C."/>
            <person name="Fauchery L."/>
            <person name="Ihrmark K."/>
            <person name="Kuo A."/>
            <person name="LaButti K."/>
            <person name="Lipzen A."/>
            <person name="Morin E."/>
            <person name="Grigoriev I.V."/>
            <person name="Henrissat B."/>
            <person name="Lindahl B."/>
            <person name="Martin F."/>
        </authorList>
    </citation>
    <scope>NUCLEOTIDE SEQUENCE</scope>
    <source>
        <strain evidence="1">JB14</strain>
    </source>
</reference>
<dbReference type="Proteomes" id="UP000799118">
    <property type="component" value="Unassembled WGS sequence"/>
</dbReference>
<dbReference type="AlphaFoldDB" id="A0A6A4HL60"/>
<accession>A0A6A4HL60</accession>